<reference evidence="2 3" key="1">
    <citation type="journal article" date="2014" name="Nat. Commun.">
        <title>Klebsormidium flaccidum genome reveals primary factors for plant terrestrial adaptation.</title>
        <authorList>
            <person name="Hori K."/>
            <person name="Maruyama F."/>
            <person name="Fujisawa T."/>
            <person name="Togashi T."/>
            <person name="Yamamoto N."/>
            <person name="Seo M."/>
            <person name="Sato S."/>
            <person name="Yamada T."/>
            <person name="Mori H."/>
            <person name="Tajima N."/>
            <person name="Moriyama T."/>
            <person name="Ikeuchi M."/>
            <person name="Watanabe M."/>
            <person name="Wada H."/>
            <person name="Kobayashi K."/>
            <person name="Saito M."/>
            <person name="Masuda T."/>
            <person name="Sasaki-Sekimoto Y."/>
            <person name="Mashiguchi K."/>
            <person name="Awai K."/>
            <person name="Shimojima M."/>
            <person name="Masuda S."/>
            <person name="Iwai M."/>
            <person name="Nobusawa T."/>
            <person name="Narise T."/>
            <person name="Kondo S."/>
            <person name="Saito H."/>
            <person name="Sato R."/>
            <person name="Murakawa M."/>
            <person name="Ihara Y."/>
            <person name="Oshima-Yamada Y."/>
            <person name="Ohtaka K."/>
            <person name="Satoh M."/>
            <person name="Sonobe K."/>
            <person name="Ishii M."/>
            <person name="Ohtani R."/>
            <person name="Kanamori-Sato M."/>
            <person name="Honoki R."/>
            <person name="Miyazaki D."/>
            <person name="Mochizuki H."/>
            <person name="Umetsu J."/>
            <person name="Higashi K."/>
            <person name="Shibata D."/>
            <person name="Kamiya Y."/>
            <person name="Sato N."/>
            <person name="Nakamura Y."/>
            <person name="Tabata S."/>
            <person name="Ida S."/>
            <person name="Kurokawa K."/>
            <person name="Ohta H."/>
        </authorList>
    </citation>
    <scope>NUCLEOTIDE SEQUENCE [LARGE SCALE GENOMIC DNA]</scope>
    <source>
        <strain evidence="2 3">NIES-2285</strain>
    </source>
</reference>
<keyword evidence="1" id="KW-0472">Membrane</keyword>
<keyword evidence="1" id="KW-1133">Transmembrane helix</keyword>
<organism evidence="2 3">
    <name type="scientific">Klebsormidium nitens</name>
    <name type="common">Green alga</name>
    <name type="synonym">Ulothrix nitens</name>
    <dbReference type="NCBI Taxonomy" id="105231"/>
    <lineage>
        <taxon>Eukaryota</taxon>
        <taxon>Viridiplantae</taxon>
        <taxon>Streptophyta</taxon>
        <taxon>Klebsormidiophyceae</taxon>
        <taxon>Klebsormidiales</taxon>
        <taxon>Klebsormidiaceae</taxon>
        <taxon>Klebsormidium</taxon>
    </lineage>
</organism>
<accession>A0A1Y1IF46</accession>
<keyword evidence="3" id="KW-1185">Reference proteome</keyword>
<feature type="transmembrane region" description="Helical" evidence="1">
    <location>
        <begin position="20"/>
        <end position="47"/>
    </location>
</feature>
<gene>
    <name evidence="2" type="ORF">KFL_003460070</name>
</gene>
<feature type="transmembrane region" description="Helical" evidence="1">
    <location>
        <begin position="301"/>
        <end position="326"/>
    </location>
</feature>
<name>A0A1Y1IF46_KLENI</name>
<keyword evidence="1" id="KW-0812">Transmembrane</keyword>
<evidence type="ECO:0000313" key="3">
    <source>
        <dbReference type="Proteomes" id="UP000054558"/>
    </source>
</evidence>
<dbReference type="Proteomes" id="UP000054558">
    <property type="component" value="Unassembled WGS sequence"/>
</dbReference>
<dbReference type="AlphaFoldDB" id="A0A1Y1IF46"/>
<evidence type="ECO:0000313" key="2">
    <source>
        <dbReference type="EMBL" id="GAQ87337.1"/>
    </source>
</evidence>
<sequence length="383" mass="41737">MSSAGEFPNPFKVQKTYRKFGFCLFGTLVVGALIVTVLSVISVVNLVKNHIVEETIQSKLPFLPYIYICSSNPDTYNLTGNIYVGCGDDVGSPELVLQSNNAGASARTDTFCVPEVVTVQIMNRQLKGPRATQCVSFKLNPQGPTDIPWEGQVYVMYPRSTYQSGLSALQQSFIGLGMNVYFTDFGGPKLIANNGFLRDFKEIFEEADSVEKFEEGATFLQPFARTTIQMQKTNRIFADGHSIVKYPIFGALTTTPLPNVTAGIASLHNIPAAQAATANFGAVVLAASISYDEVTLREKNLVAIIFTLIGSIPGYISYIFLIWYVFFEADAPSPAFTISSWLKKGSSVARSISKRGPPEQITATEQKRLALSRGDSVDIPAGL</sequence>
<proteinExistence type="predicted"/>
<dbReference type="EMBL" id="DF237295">
    <property type="protein sequence ID" value="GAQ87337.1"/>
    <property type="molecule type" value="Genomic_DNA"/>
</dbReference>
<protein>
    <submittedName>
        <fullName evidence="2">Uncharacterized protein</fullName>
    </submittedName>
</protein>
<evidence type="ECO:0000256" key="1">
    <source>
        <dbReference type="SAM" id="Phobius"/>
    </source>
</evidence>